<gene>
    <name evidence="2" type="ORF">J2S74_003205</name>
</gene>
<feature type="transmembrane region" description="Helical" evidence="1">
    <location>
        <begin position="7"/>
        <end position="25"/>
    </location>
</feature>
<feature type="transmembrane region" description="Helical" evidence="1">
    <location>
        <begin position="88"/>
        <end position="108"/>
    </location>
</feature>
<dbReference type="EMBL" id="JAUSUG010000012">
    <property type="protein sequence ID" value="MDQ0255823.1"/>
    <property type="molecule type" value="Genomic_DNA"/>
</dbReference>
<evidence type="ECO:0000256" key="1">
    <source>
        <dbReference type="SAM" id="Phobius"/>
    </source>
</evidence>
<keyword evidence="1" id="KW-0472">Membrane</keyword>
<dbReference type="InterPro" id="IPR019649">
    <property type="entry name" value="DUF2512"/>
</dbReference>
<organism evidence="2 3">
    <name type="scientific">Evansella vedderi</name>
    <dbReference type="NCBI Taxonomy" id="38282"/>
    <lineage>
        <taxon>Bacteria</taxon>
        <taxon>Bacillati</taxon>
        <taxon>Bacillota</taxon>
        <taxon>Bacilli</taxon>
        <taxon>Bacillales</taxon>
        <taxon>Bacillaceae</taxon>
        <taxon>Evansella</taxon>
    </lineage>
</organism>
<accession>A0ABT9ZX72</accession>
<protein>
    <submittedName>
        <fullName evidence="2">Membrane protein</fullName>
    </submittedName>
</protein>
<evidence type="ECO:0000313" key="3">
    <source>
        <dbReference type="Proteomes" id="UP001230005"/>
    </source>
</evidence>
<dbReference type="RefSeq" id="WP_307326995.1">
    <property type="nucleotide sequence ID" value="NZ_JAUSUG010000012.1"/>
</dbReference>
<keyword evidence="1" id="KW-1133">Transmembrane helix</keyword>
<evidence type="ECO:0000313" key="2">
    <source>
        <dbReference type="EMBL" id="MDQ0255823.1"/>
    </source>
</evidence>
<feature type="transmembrane region" description="Helical" evidence="1">
    <location>
        <begin position="31"/>
        <end position="51"/>
    </location>
</feature>
<dbReference type="Pfam" id="PF10710">
    <property type="entry name" value="DUF2512"/>
    <property type="match status" value="1"/>
</dbReference>
<keyword evidence="1" id="KW-0812">Transmembrane</keyword>
<keyword evidence="3" id="KW-1185">Reference proteome</keyword>
<proteinExistence type="predicted"/>
<reference evidence="2 3" key="1">
    <citation type="submission" date="2023-07" db="EMBL/GenBank/DDBJ databases">
        <title>Genomic Encyclopedia of Type Strains, Phase IV (KMG-IV): sequencing the most valuable type-strain genomes for metagenomic binning, comparative biology and taxonomic classification.</title>
        <authorList>
            <person name="Goeker M."/>
        </authorList>
    </citation>
    <scope>NUCLEOTIDE SEQUENCE [LARGE SCALE GENOMIC DNA]</scope>
    <source>
        <strain evidence="2 3">DSM 9768</strain>
    </source>
</reference>
<dbReference type="Proteomes" id="UP001230005">
    <property type="component" value="Unassembled WGS sequence"/>
</dbReference>
<sequence length="149" mass="16819">MKHLKAFAIKFGMVAIVLLSTLTLFEVPVSVILTTTLVLTIPAYLLGDLFIYPRFGNLVASIMDFAFFTAAVWLFMAMFVATTPTTNAINAFFTAIFVTFVEALYHAFYISKITNREQENTEAYSLRPQFGTEFSEEVDVKSSIDKKKR</sequence>
<feature type="transmembrane region" description="Helical" evidence="1">
    <location>
        <begin position="58"/>
        <end position="82"/>
    </location>
</feature>
<comment type="caution">
    <text evidence="2">The sequence shown here is derived from an EMBL/GenBank/DDBJ whole genome shotgun (WGS) entry which is preliminary data.</text>
</comment>
<name>A0ABT9ZX72_9BACI</name>